<keyword evidence="2" id="KW-1185">Reference proteome</keyword>
<gene>
    <name evidence="1" type="ORF">KC19_3G134600</name>
</gene>
<comment type="caution">
    <text evidence="1">The sequence shown here is derived from an EMBL/GenBank/DDBJ whole genome shotgun (WGS) entry which is preliminary data.</text>
</comment>
<proteinExistence type="predicted"/>
<sequence>MVTVPSFISWRFRFSHLHIINMHKCPLACASTDLKSLSQWVGSSFGSFETSFVSFQSSSKSMGSRCACWLAGCIIIFRPFRELYVLFLMAGLGLKENFL</sequence>
<evidence type="ECO:0000313" key="2">
    <source>
        <dbReference type="Proteomes" id="UP000822688"/>
    </source>
</evidence>
<organism evidence="1 2">
    <name type="scientific">Ceratodon purpureus</name>
    <name type="common">Fire moss</name>
    <name type="synonym">Dicranum purpureum</name>
    <dbReference type="NCBI Taxonomy" id="3225"/>
    <lineage>
        <taxon>Eukaryota</taxon>
        <taxon>Viridiplantae</taxon>
        <taxon>Streptophyta</taxon>
        <taxon>Embryophyta</taxon>
        <taxon>Bryophyta</taxon>
        <taxon>Bryophytina</taxon>
        <taxon>Bryopsida</taxon>
        <taxon>Dicranidae</taxon>
        <taxon>Pseudoditrichales</taxon>
        <taxon>Ditrichaceae</taxon>
        <taxon>Ceratodon</taxon>
    </lineage>
</organism>
<dbReference type="Proteomes" id="UP000822688">
    <property type="component" value="Chromosome 3"/>
</dbReference>
<accession>A0A8T0IKM3</accession>
<dbReference type="EMBL" id="CM026423">
    <property type="protein sequence ID" value="KAG0583417.1"/>
    <property type="molecule type" value="Genomic_DNA"/>
</dbReference>
<reference evidence="1" key="1">
    <citation type="submission" date="2020-06" db="EMBL/GenBank/DDBJ databases">
        <title>WGS assembly of Ceratodon purpureus strain R40.</title>
        <authorList>
            <person name="Carey S.B."/>
            <person name="Jenkins J."/>
            <person name="Shu S."/>
            <person name="Lovell J.T."/>
            <person name="Sreedasyam A."/>
            <person name="Maumus F."/>
            <person name="Tiley G.P."/>
            <person name="Fernandez-Pozo N."/>
            <person name="Barry K."/>
            <person name="Chen C."/>
            <person name="Wang M."/>
            <person name="Lipzen A."/>
            <person name="Daum C."/>
            <person name="Saski C.A."/>
            <person name="Payton A.C."/>
            <person name="Mcbreen J.C."/>
            <person name="Conrad R.E."/>
            <person name="Kollar L.M."/>
            <person name="Olsson S."/>
            <person name="Huttunen S."/>
            <person name="Landis J.B."/>
            <person name="Wickett N.J."/>
            <person name="Johnson M.G."/>
            <person name="Rensing S.A."/>
            <person name="Grimwood J."/>
            <person name="Schmutz J."/>
            <person name="Mcdaniel S.F."/>
        </authorList>
    </citation>
    <scope>NUCLEOTIDE SEQUENCE</scope>
    <source>
        <strain evidence="1">R40</strain>
    </source>
</reference>
<name>A0A8T0IKM3_CERPU</name>
<protein>
    <submittedName>
        <fullName evidence="1">Uncharacterized protein</fullName>
    </submittedName>
</protein>
<evidence type="ECO:0000313" key="1">
    <source>
        <dbReference type="EMBL" id="KAG0583417.1"/>
    </source>
</evidence>
<dbReference type="AlphaFoldDB" id="A0A8T0IKM3"/>